<evidence type="ECO:0000256" key="1">
    <source>
        <dbReference type="SAM" id="Coils"/>
    </source>
</evidence>
<gene>
    <name evidence="2" type="ORF">BXT84_16000</name>
</gene>
<keyword evidence="3" id="KW-1185">Reference proteome</keyword>
<evidence type="ECO:0000313" key="3">
    <source>
        <dbReference type="Proteomes" id="UP000325292"/>
    </source>
</evidence>
<feature type="coiled-coil region" evidence="1">
    <location>
        <begin position="190"/>
        <end position="231"/>
    </location>
</feature>
<dbReference type="EMBL" id="CP019454">
    <property type="protein sequence ID" value="AUW95273.1"/>
    <property type="molecule type" value="Genomic_DNA"/>
</dbReference>
<sequence>MPSLGEWLYLTLHNAFPERHIGLLADEEMHQQHPEALVSAHLSQVWDAIISVHPEPLAFIPAHRSVVHFAISSTAVPCDILIRVVWHPMLELTVLTDPSDLGHCTSAKEIPIGYICGWGSLTHLTEYAAILGPIPTHAAALREMDILFKERTTLKTQHRALLNEKEQLLAAWHEEQSSMAAKIAHLADQYQTLSADYAALRTKATQQEEEIQQLRQTLSARNAIIAALEQDLESIHQSPFWKWLHRYWRLMATLRREG</sequence>
<dbReference type="Proteomes" id="UP000325292">
    <property type="component" value="Chromosome"/>
</dbReference>
<accession>A0ABN5H798</accession>
<reference evidence="2 3" key="1">
    <citation type="journal article" date="2019" name="Sci. Rep.">
        <title>Sulfobacillus thermotolerans: new insights into resistance and metabolic capacities of acidophilic chemolithotrophs.</title>
        <authorList>
            <person name="Panyushkina A.E."/>
            <person name="Babenko V.V."/>
            <person name="Nikitina A.S."/>
            <person name="Selezneva O.V."/>
            <person name="Tsaplina I.A."/>
            <person name="Letarova M.A."/>
            <person name="Kostryukova E.S."/>
            <person name="Letarov A.V."/>
        </authorList>
    </citation>
    <scope>NUCLEOTIDE SEQUENCE [LARGE SCALE GENOMIC DNA]</scope>
    <source>
        <strain evidence="2 3">Kr1</strain>
    </source>
</reference>
<keyword evidence="1" id="KW-0175">Coiled coil</keyword>
<protein>
    <submittedName>
        <fullName evidence="2">Uncharacterized protein</fullName>
    </submittedName>
</protein>
<organism evidence="2 3">
    <name type="scientific">Sulfobacillus thermotolerans</name>
    <dbReference type="NCBI Taxonomy" id="338644"/>
    <lineage>
        <taxon>Bacteria</taxon>
        <taxon>Bacillati</taxon>
        <taxon>Bacillota</taxon>
        <taxon>Clostridia</taxon>
        <taxon>Eubacteriales</taxon>
        <taxon>Clostridiales Family XVII. Incertae Sedis</taxon>
        <taxon>Sulfobacillus</taxon>
    </lineage>
</organism>
<proteinExistence type="predicted"/>
<evidence type="ECO:0000313" key="2">
    <source>
        <dbReference type="EMBL" id="AUW95273.1"/>
    </source>
</evidence>
<name>A0ABN5H798_9FIRM</name>